<dbReference type="Gene3D" id="3.30.1150.10">
    <property type="match status" value="1"/>
</dbReference>
<protein>
    <submittedName>
        <fullName evidence="3">Energy transducer TonB</fullName>
    </submittedName>
</protein>
<organism evidence="3 4">
    <name type="scientific">Novosphingobium album</name>
    <name type="common">ex Liu et al. 2023</name>
    <dbReference type="NCBI Taxonomy" id="3031130"/>
    <lineage>
        <taxon>Bacteria</taxon>
        <taxon>Pseudomonadati</taxon>
        <taxon>Pseudomonadota</taxon>
        <taxon>Alphaproteobacteria</taxon>
        <taxon>Sphingomonadales</taxon>
        <taxon>Sphingomonadaceae</taxon>
        <taxon>Novosphingobium</taxon>
    </lineage>
</organism>
<dbReference type="RefSeq" id="WP_275227732.1">
    <property type="nucleotide sequence ID" value="NZ_JARESE010000020.1"/>
</dbReference>
<dbReference type="EMBL" id="JARESE010000020">
    <property type="protein sequence ID" value="MDE8651628.1"/>
    <property type="molecule type" value="Genomic_DNA"/>
</dbReference>
<sequence>MARAAHRILAGIVAVAATTSPAFAGETVLAPATKWQVDWNDTSCTLSRAFGPQDDPLIIRFERFAPGNSFQFLLMGQVFRHTDHESRFSIAFGAGKPHIYDGKVLTGTVGETMPTIFIPVSRLVDRKDKNDEHNFSITPAMEAAVRSITLRLAGKSLRLDTGPMNKPFAALRKCTDNLVQTWGLDPQAQATGMRGPKPMTDPDTWLRSGDYPTAESVYGKQAIVNFRLMIDAQGKPTDCRIPRSYGGPRFDRQTCALLMDRARFEPALDARGQPMASYYINTVTWIMR</sequence>
<reference evidence="3 4" key="1">
    <citation type="submission" date="2023-03" db="EMBL/GenBank/DDBJ databases">
        <title>NovoSphingobium album sp. nov. isolated from polycyclic aromatic hydrocarbons- and heavy-metal polluted soil.</title>
        <authorList>
            <person name="Liu Z."/>
            <person name="Wang K."/>
        </authorList>
    </citation>
    <scope>NUCLEOTIDE SEQUENCE [LARGE SCALE GENOMIC DNA]</scope>
    <source>
        <strain evidence="3 4">H3SJ31-1</strain>
    </source>
</reference>
<proteinExistence type="predicted"/>
<comment type="caution">
    <text evidence="3">The sequence shown here is derived from an EMBL/GenBank/DDBJ whole genome shotgun (WGS) entry which is preliminary data.</text>
</comment>
<evidence type="ECO:0000313" key="3">
    <source>
        <dbReference type="EMBL" id="MDE8651628.1"/>
    </source>
</evidence>
<keyword evidence="1" id="KW-0732">Signal</keyword>
<feature type="signal peptide" evidence="1">
    <location>
        <begin position="1"/>
        <end position="24"/>
    </location>
</feature>
<evidence type="ECO:0000259" key="2">
    <source>
        <dbReference type="Pfam" id="PF03544"/>
    </source>
</evidence>
<evidence type="ECO:0000313" key="4">
    <source>
        <dbReference type="Proteomes" id="UP001216253"/>
    </source>
</evidence>
<feature type="chain" id="PRO_5046586952" evidence="1">
    <location>
        <begin position="25"/>
        <end position="288"/>
    </location>
</feature>
<dbReference type="Pfam" id="PF03544">
    <property type="entry name" value="TonB_C"/>
    <property type="match status" value="1"/>
</dbReference>
<dbReference type="Proteomes" id="UP001216253">
    <property type="component" value="Unassembled WGS sequence"/>
</dbReference>
<keyword evidence="4" id="KW-1185">Reference proteome</keyword>
<evidence type="ECO:0000256" key="1">
    <source>
        <dbReference type="SAM" id="SignalP"/>
    </source>
</evidence>
<dbReference type="SUPFAM" id="SSF74653">
    <property type="entry name" value="TolA/TonB C-terminal domain"/>
    <property type="match status" value="1"/>
</dbReference>
<name>A0ABT5WRL6_9SPHN</name>
<gene>
    <name evidence="3" type="ORF">PYV00_07830</name>
</gene>
<dbReference type="InterPro" id="IPR037682">
    <property type="entry name" value="TonB_C"/>
</dbReference>
<accession>A0ABT5WRL6</accession>
<feature type="domain" description="TonB C-terminal" evidence="2">
    <location>
        <begin position="211"/>
        <end position="285"/>
    </location>
</feature>